<keyword evidence="2" id="KW-1185">Reference proteome</keyword>
<comment type="caution">
    <text evidence="1">The sequence shown here is derived from an EMBL/GenBank/DDBJ whole genome shotgun (WGS) entry which is preliminary data.</text>
</comment>
<evidence type="ECO:0000313" key="1">
    <source>
        <dbReference type="EMBL" id="KHN77536.1"/>
    </source>
</evidence>
<evidence type="ECO:0000313" key="2">
    <source>
        <dbReference type="Proteomes" id="UP000031036"/>
    </source>
</evidence>
<organism evidence="1 2">
    <name type="scientific">Toxocara canis</name>
    <name type="common">Canine roundworm</name>
    <dbReference type="NCBI Taxonomy" id="6265"/>
    <lineage>
        <taxon>Eukaryota</taxon>
        <taxon>Metazoa</taxon>
        <taxon>Ecdysozoa</taxon>
        <taxon>Nematoda</taxon>
        <taxon>Chromadorea</taxon>
        <taxon>Rhabditida</taxon>
        <taxon>Spirurina</taxon>
        <taxon>Ascaridomorpha</taxon>
        <taxon>Ascaridoidea</taxon>
        <taxon>Toxocaridae</taxon>
        <taxon>Toxocara</taxon>
    </lineage>
</organism>
<sequence length="255" mass="28363">MPRAAGTRWNSMVCAVSRNDKNWLRAQPPSPRPQIEDAGFADVHSGTAPVASQIVTITATVPIATDSFTVDRTVPFQEVSKPLNTMPSNLHPFGNIKKPSSVEKLMMTAPSEVTAGRDRVAVEDTKDRDSIIPASTYEQPVGVWVPMEGIKRHFSPPRTLDTPSDNRIFLEYTIEKRLRKPVRVEIHNAKGVFTDECSRHEDCGKRFVCCLKQWCDLTSECAFGYFCLPSCELTKMTHLASSGAVGESFIDLIYD</sequence>
<gene>
    <name evidence="1" type="ORF">Tcan_13008</name>
</gene>
<proteinExistence type="predicted"/>
<name>A0A0B2V275_TOXCA</name>
<dbReference type="OrthoDB" id="5842921at2759"/>
<dbReference type="EMBL" id="JPKZ01002268">
    <property type="protein sequence ID" value="KHN77536.1"/>
    <property type="molecule type" value="Genomic_DNA"/>
</dbReference>
<dbReference type="Proteomes" id="UP000031036">
    <property type="component" value="Unassembled WGS sequence"/>
</dbReference>
<reference evidence="1 2" key="1">
    <citation type="submission" date="2014-11" db="EMBL/GenBank/DDBJ databases">
        <title>Genetic blueprint of the zoonotic pathogen Toxocara canis.</title>
        <authorList>
            <person name="Zhu X.-Q."/>
            <person name="Korhonen P.K."/>
            <person name="Cai H."/>
            <person name="Young N.D."/>
            <person name="Nejsum P."/>
            <person name="von Samson-Himmelstjerna G."/>
            <person name="Boag P.R."/>
            <person name="Tan P."/>
            <person name="Li Q."/>
            <person name="Min J."/>
            <person name="Yang Y."/>
            <person name="Wang X."/>
            <person name="Fang X."/>
            <person name="Hall R.S."/>
            <person name="Hofmann A."/>
            <person name="Sternberg P.W."/>
            <person name="Jex A.R."/>
            <person name="Gasser R.B."/>
        </authorList>
    </citation>
    <scope>NUCLEOTIDE SEQUENCE [LARGE SCALE GENOMIC DNA]</scope>
    <source>
        <strain evidence="1">PN_DK_2014</strain>
    </source>
</reference>
<dbReference type="AlphaFoldDB" id="A0A0B2V275"/>
<accession>A0A0B2V275</accession>
<protein>
    <submittedName>
        <fullName evidence="1">Uncharacterized protein</fullName>
    </submittedName>
</protein>